<proteinExistence type="predicted"/>
<dbReference type="GO" id="GO:0006355">
    <property type="term" value="P:regulation of DNA-templated transcription"/>
    <property type="evidence" value="ECO:0007669"/>
    <property type="project" value="InterPro"/>
</dbReference>
<evidence type="ECO:0000313" key="1">
    <source>
        <dbReference type="EMBL" id="MBA2864404.1"/>
    </source>
</evidence>
<protein>
    <submittedName>
        <fullName evidence="1">Uncharacterized protein</fullName>
    </submittedName>
</protein>
<accession>A0A7J9PNQ6</accession>
<dbReference type="InterPro" id="IPR024254">
    <property type="entry name" value="MJ0366-like"/>
</dbReference>
<gene>
    <name evidence="1" type="ORF">HNP94_001404</name>
</gene>
<name>A0A7J9PNQ6_METMI</name>
<dbReference type="Proteomes" id="UP000567099">
    <property type="component" value="Unassembled WGS sequence"/>
</dbReference>
<comment type="caution">
    <text evidence="1">The sequence shown here is derived from an EMBL/GenBank/DDBJ whole genome shotgun (WGS) entry which is preliminary data.</text>
</comment>
<sequence length="89" mass="10424">MSIKIQLRTPHKISTNDIRWYLHEMRENPEIPLELIAESLKCDKGEITTITVSDKEEDLIKRYGRKAVNLFVNCAILKESEERGIYGYK</sequence>
<reference evidence="1 2" key="1">
    <citation type="submission" date="2020-07" db="EMBL/GenBank/DDBJ databases">
        <title>Genomic Encyclopedia of Type Strains, Phase IV (KMG-V): Genome sequencing to study the core and pangenomes of soil and plant-associated prokaryotes.</title>
        <authorList>
            <person name="Whitman W."/>
        </authorList>
    </citation>
    <scope>NUCLEOTIDE SEQUENCE [LARGE SCALE GENOMIC DNA]</scope>
    <source>
        <strain evidence="1 2">C13</strain>
    </source>
</reference>
<dbReference type="InterPro" id="IPR010985">
    <property type="entry name" value="Ribbon_hlx_hlx"/>
</dbReference>
<dbReference type="Pfam" id="PF10802">
    <property type="entry name" value="DUF2540"/>
    <property type="match status" value="1"/>
</dbReference>
<organism evidence="1 2">
    <name type="scientific">Methanococcus maripaludis</name>
    <name type="common">Methanococcus deltae</name>
    <dbReference type="NCBI Taxonomy" id="39152"/>
    <lineage>
        <taxon>Archaea</taxon>
        <taxon>Methanobacteriati</taxon>
        <taxon>Methanobacteriota</taxon>
        <taxon>Methanomada group</taxon>
        <taxon>Methanococci</taxon>
        <taxon>Methanococcales</taxon>
        <taxon>Methanococcaceae</taxon>
        <taxon>Methanococcus</taxon>
    </lineage>
</organism>
<dbReference type="GeneID" id="4927672"/>
<dbReference type="AlphaFoldDB" id="A0A7J9PNQ6"/>
<dbReference type="SUPFAM" id="SSF47598">
    <property type="entry name" value="Ribbon-helix-helix"/>
    <property type="match status" value="1"/>
</dbReference>
<evidence type="ECO:0000313" key="2">
    <source>
        <dbReference type="Proteomes" id="UP000567099"/>
    </source>
</evidence>
<dbReference type="Gene3D" id="3.30.70.3260">
    <property type="entry name" value="Uncharacterised protein PF10802, DUF2540"/>
    <property type="match status" value="1"/>
</dbReference>
<dbReference type="EMBL" id="JACDUO010000001">
    <property type="protein sequence ID" value="MBA2864404.1"/>
    <property type="molecule type" value="Genomic_DNA"/>
</dbReference>
<dbReference type="RefSeq" id="WP_011868872.1">
    <property type="nucleotide sequence ID" value="NZ_JACDUO010000001.1"/>
</dbReference>